<protein>
    <recommendedName>
        <fullName evidence="4">BZIP domain-containing protein</fullName>
    </recommendedName>
</protein>
<evidence type="ECO:0000313" key="2">
    <source>
        <dbReference type="EMBL" id="KAB8070239.1"/>
    </source>
</evidence>
<dbReference type="Proteomes" id="UP000326565">
    <property type="component" value="Unassembled WGS sequence"/>
</dbReference>
<gene>
    <name evidence="2" type="ORF">BDV29DRAFT_37099</name>
</gene>
<keyword evidence="3" id="KW-1185">Reference proteome</keyword>
<evidence type="ECO:0000256" key="1">
    <source>
        <dbReference type="SAM" id="MobiDB-lite"/>
    </source>
</evidence>
<dbReference type="PANTHER" id="PTHR42070">
    <property type="entry name" value="FILAMENT ASSOCIATED PROTEIN, PUTATIVE (AFU_ORTHOLOGUE AFUA_8G06630)-RELATED"/>
    <property type="match status" value="1"/>
</dbReference>
<feature type="compositionally biased region" description="Polar residues" evidence="1">
    <location>
        <begin position="191"/>
        <end position="203"/>
    </location>
</feature>
<proteinExistence type="predicted"/>
<dbReference type="CDD" id="cd14688">
    <property type="entry name" value="bZIP_YAP"/>
    <property type="match status" value="1"/>
</dbReference>
<dbReference type="AlphaFoldDB" id="A0A5N5WPM9"/>
<sequence length="250" mass="27450">MVPKDSRQTRSTAKASQVASSARVRDNQRRSRARRKEYIQDLEQRLRRFESLGVQATQEIQEAARQVVAENILLRSLLRDVGVPEKDVKDYLKSHTVNPVPLDEPWATGERIMASRLPTTQGNYPVERTSGPAPFYLQAKDSSQEEMGARGVSSSPLASIVKPSANSAKGRSPGGERPAEAHSVGPDTASVRGSSGTRDTGQSMPCEAAVRIITSMRGYHEGRDVRSELGCHSNSDCMVRNMDIFAILDK</sequence>
<evidence type="ECO:0008006" key="4">
    <source>
        <dbReference type="Google" id="ProtNLM"/>
    </source>
</evidence>
<feature type="region of interest" description="Disordered" evidence="1">
    <location>
        <begin position="142"/>
        <end position="205"/>
    </location>
</feature>
<dbReference type="PANTHER" id="PTHR42070:SF1">
    <property type="entry name" value="FILAMENT ASSOCIATED PROTEIN, PUTATIVE (AFU_ORTHOLOGUE AFUA_8G06630)-RELATED"/>
    <property type="match status" value="1"/>
</dbReference>
<reference evidence="2 3" key="1">
    <citation type="submission" date="2019-04" db="EMBL/GenBank/DDBJ databases">
        <title>Friends and foes A comparative genomics study of 23 Aspergillus species from section Flavi.</title>
        <authorList>
            <consortium name="DOE Joint Genome Institute"/>
            <person name="Kjaerbolling I."/>
            <person name="Vesth T."/>
            <person name="Frisvad J.C."/>
            <person name="Nybo J.L."/>
            <person name="Theobald S."/>
            <person name="Kildgaard S."/>
            <person name="Isbrandt T."/>
            <person name="Kuo A."/>
            <person name="Sato A."/>
            <person name="Lyhne E.K."/>
            <person name="Kogle M.E."/>
            <person name="Wiebenga A."/>
            <person name="Kun R.S."/>
            <person name="Lubbers R.J."/>
            <person name="Makela M.R."/>
            <person name="Barry K."/>
            <person name="Chovatia M."/>
            <person name="Clum A."/>
            <person name="Daum C."/>
            <person name="Haridas S."/>
            <person name="He G."/>
            <person name="LaButti K."/>
            <person name="Lipzen A."/>
            <person name="Mondo S."/>
            <person name="Riley R."/>
            <person name="Salamov A."/>
            <person name="Simmons B.A."/>
            <person name="Magnuson J.K."/>
            <person name="Henrissat B."/>
            <person name="Mortensen U.H."/>
            <person name="Larsen T.O."/>
            <person name="Devries R.P."/>
            <person name="Grigoriev I.V."/>
            <person name="Machida M."/>
            <person name="Baker S.E."/>
            <person name="Andersen M.R."/>
        </authorList>
    </citation>
    <scope>NUCLEOTIDE SEQUENCE [LARGE SCALE GENOMIC DNA]</scope>
    <source>
        <strain evidence="2 3">CBS 151.66</strain>
    </source>
</reference>
<dbReference type="OrthoDB" id="4505928at2759"/>
<name>A0A5N5WPM9_9EURO</name>
<accession>A0A5N5WPM9</accession>
<feature type="region of interest" description="Disordered" evidence="1">
    <location>
        <begin position="1"/>
        <end position="35"/>
    </location>
</feature>
<organism evidence="2 3">
    <name type="scientific">Aspergillus leporis</name>
    <dbReference type="NCBI Taxonomy" id="41062"/>
    <lineage>
        <taxon>Eukaryota</taxon>
        <taxon>Fungi</taxon>
        <taxon>Dikarya</taxon>
        <taxon>Ascomycota</taxon>
        <taxon>Pezizomycotina</taxon>
        <taxon>Eurotiomycetes</taxon>
        <taxon>Eurotiomycetidae</taxon>
        <taxon>Eurotiales</taxon>
        <taxon>Aspergillaceae</taxon>
        <taxon>Aspergillus</taxon>
        <taxon>Aspergillus subgen. Circumdati</taxon>
    </lineage>
</organism>
<feature type="compositionally biased region" description="Polar residues" evidence="1">
    <location>
        <begin position="9"/>
        <end position="20"/>
    </location>
</feature>
<evidence type="ECO:0000313" key="3">
    <source>
        <dbReference type="Proteomes" id="UP000326565"/>
    </source>
</evidence>
<dbReference type="EMBL" id="ML732309">
    <property type="protein sequence ID" value="KAB8070239.1"/>
    <property type="molecule type" value="Genomic_DNA"/>
</dbReference>